<evidence type="ECO:0000313" key="3">
    <source>
        <dbReference type="EMBL" id="MFC4230495.1"/>
    </source>
</evidence>
<dbReference type="RefSeq" id="WP_379011681.1">
    <property type="nucleotide sequence ID" value="NZ_JBHSDC010000002.1"/>
</dbReference>
<sequence>MKQILAILVFMIASISITKAQQTKFYNSDGIAIKGYDVVAYFTQHKAIVGSDAFTTEWSGSKWQFASKANLDSFKLAPSRYAPQYGGFCAYGCSDNHLAPTDPNAWTIVNNKLYLNYNLKVKDYWIKDTSILIKKADSLWPLLNK</sequence>
<organism evidence="3 4">
    <name type="scientific">Parasediminibacterium paludis</name>
    <dbReference type="NCBI Taxonomy" id="908966"/>
    <lineage>
        <taxon>Bacteria</taxon>
        <taxon>Pseudomonadati</taxon>
        <taxon>Bacteroidota</taxon>
        <taxon>Chitinophagia</taxon>
        <taxon>Chitinophagales</taxon>
        <taxon>Chitinophagaceae</taxon>
        <taxon>Parasediminibacterium</taxon>
    </lineage>
</organism>
<feature type="chain" id="PRO_5045849134" evidence="1">
    <location>
        <begin position="21"/>
        <end position="145"/>
    </location>
</feature>
<keyword evidence="4" id="KW-1185">Reference proteome</keyword>
<proteinExistence type="predicted"/>
<evidence type="ECO:0000313" key="4">
    <source>
        <dbReference type="Proteomes" id="UP001595906"/>
    </source>
</evidence>
<name>A0ABV8PTC3_9BACT</name>
<evidence type="ECO:0000259" key="2">
    <source>
        <dbReference type="Pfam" id="PF04945"/>
    </source>
</evidence>
<feature type="domain" description="YHS" evidence="2">
    <location>
        <begin position="40"/>
        <end position="85"/>
    </location>
</feature>
<dbReference type="NCBIfam" id="NF041384">
    <property type="entry name" value="YHS_seleno_dom"/>
    <property type="match status" value="1"/>
</dbReference>
<reference evidence="4" key="1">
    <citation type="journal article" date="2019" name="Int. J. Syst. Evol. Microbiol.">
        <title>The Global Catalogue of Microorganisms (GCM) 10K type strain sequencing project: providing services to taxonomists for standard genome sequencing and annotation.</title>
        <authorList>
            <consortium name="The Broad Institute Genomics Platform"/>
            <consortium name="The Broad Institute Genome Sequencing Center for Infectious Disease"/>
            <person name="Wu L."/>
            <person name="Ma J."/>
        </authorList>
    </citation>
    <scope>NUCLEOTIDE SEQUENCE [LARGE SCALE GENOMIC DNA]</scope>
    <source>
        <strain evidence="4">CECT 8010</strain>
    </source>
</reference>
<accession>A0ABV8PTC3</accession>
<keyword evidence="1" id="KW-0732">Signal</keyword>
<gene>
    <name evidence="3" type="ORF">ACFOW1_01235</name>
</gene>
<dbReference type="InterPro" id="IPR007029">
    <property type="entry name" value="YHS_dom"/>
</dbReference>
<dbReference type="Proteomes" id="UP001595906">
    <property type="component" value="Unassembled WGS sequence"/>
</dbReference>
<comment type="caution">
    <text evidence="3">The sequence shown here is derived from an EMBL/GenBank/DDBJ whole genome shotgun (WGS) entry which is preliminary data.</text>
</comment>
<evidence type="ECO:0000256" key="1">
    <source>
        <dbReference type="SAM" id="SignalP"/>
    </source>
</evidence>
<protein>
    <submittedName>
        <fullName evidence="3">YHS domain-containing (Seleno)protein</fullName>
    </submittedName>
</protein>
<dbReference type="EMBL" id="JBHSDC010000002">
    <property type="protein sequence ID" value="MFC4230495.1"/>
    <property type="molecule type" value="Genomic_DNA"/>
</dbReference>
<dbReference type="Pfam" id="PF04945">
    <property type="entry name" value="YHS"/>
    <property type="match status" value="1"/>
</dbReference>
<feature type="signal peptide" evidence="1">
    <location>
        <begin position="1"/>
        <end position="20"/>
    </location>
</feature>